<evidence type="ECO:0000256" key="9">
    <source>
        <dbReference type="ARBA" id="ARBA00023224"/>
    </source>
</evidence>
<sequence>MDFVTFEKRYLRVTKRFGQWAGIWPDQNKCVKCIAWFLLYLEMVSITIVQITKIVYEKTVSAFLDDVPLLGASFIFFTKHGNYVLNAAEFKWLLKGMYQDWTDNRSDHEIAIMTKYVKRGALLTMFYLANAVVCTILFLQVPWTVRLIAKLKSYNTTPMIYIVPTYYFVDEADIFYVAQLHGSLAIISVLIVYGACDTIFTIIVQHACALLAVAGYRFKHIEPSSSNAAKNSEKQMTRIERVHFSIQAQQRAIKYVEEIENTHATYLFLCIGLVVCCFSVTLVQVVTMDVNVEFYKVCSFLIAQLMHLFYLTIQGQFVENGCDNLYNSIYKGLWYNANAKTQLLYVLALRRMLKPIRLTAGGLLNMNMQSFSEVKCDTVCTKWIVFSYI</sequence>
<evidence type="ECO:0000256" key="10">
    <source>
        <dbReference type="RuleBase" id="RU351113"/>
    </source>
</evidence>
<evidence type="ECO:0000313" key="12">
    <source>
        <dbReference type="RefSeq" id="XP_026671138.1"/>
    </source>
</evidence>
<gene>
    <name evidence="12" type="primary">LOC108627092</name>
</gene>
<dbReference type="Pfam" id="PF02949">
    <property type="entry name" value="7tm_6"/>
    <property type="match status" value="1"/>
</dbReference>
<feature type="transmembrane region" description="Helical" evidence="10">
    <location>
        <begin position="266"/>
        <end position="287"/>
    </location>
</feature>
<dbReference type="Proteomes" id="UP000694925">
    <property type="component" value="Unplaced"/>
</dbReference>
<keyword evidence="11" id="KW-1185">Reference proteome</keyword>
<organism evidence="11 12">
    <name type="scientific">Ceratina calcarata</name>
    <dbReference type="NCBI Taxonomy" id="156304"/>
    <lineage>
        <taxon>Eukaryota</taxon>
        <taxon>Metazoa</taxon>
        <taxon>Ecdysozoa</taxon>
        <taxon>Arthropoda</taxon>
        <taxon>Hexapoda</taxon>
        <taxon>Insecta</taxon>
        <taxon>Pterygota</taxon>
        <taxon>Neoptera</taxon>
        <taxon>Endopterygota</taxon>
        <taxon>Hymenoptera</taxon>
        <taxon>Apocrita</taxon>
        <taxon>Aculeata</taxon>
        <taxon>Apoidea</taxon>
        <taxon>Anthophila</taxon>
        <taxon>Apidae</taxon>
        <taxon>Ceratina</taxon>
        <taxon>Zadontomerus</taxon>
    </lineage>
</organism>
<dbReference type="AlphaFoldDB" id="A0AAJ7WCB1"/>
<keyword evidence="7 10" id="KW-0472">Membrane</keyword>
<evidence type="ECO:0000256" key="1">
    <source>
        <dbReference type="ARBA" id="ARBA00004651"/>
    </source>
</evidence>
<proteinExistence type="inferred from homology"/>
<dbReference type="GO" id="GO:0004984">
    <property type="term" value="F:olfactory receptor activity"/>
    <property type="evidence" value="ECO:0007669"/>
    <property type="project" value="InterPro"/>
</dbReference>
<evidence type="ECO:0000313" key="11">
    <source>
        <dbReference type="Proteomes" id="UP000694925"/>
    </source>
</evidence>
<dbReference type="GeneID" id="108627092"/>
<evidence type="ECO:0000256" key="8">
    <source>
        <dbReference type="ARBA" id="ARBA00023170"/>
    </source>
</evidence>
<evidence type="ECO:0000256" key="6">
    <source>
        <dbReference type="ARBA" id="ARBA00022989"/>
    </source>
</evidence>
<comment type="caution">
    <text evidence="10">Lacks conserved residue(s) required for the propagation of feature annotation.</text>
</comment>
<comment type="similarity">
    <text evidence="10">Belongs to the insect chemoreceptor superfamily. Heteromeric odorant receptor channel (TC 1.A.69) family.</text>
</comment>
<dbReference type="RefSeq" id="XP_026671138.1">
    <property type="nucleotide sequence ID" value="XM_026815337.1"/>
</dbReference>
<evidence type="ECO:0000256" key="7">
    <source>
        <dbReference type="ARBA" id="ARBA00023136"/>
    </source>
</evidence>
<dbReference type="GO" id="GO:0005886">
    <property type="term" value="C:plasma membrane"/>
    <property type="evidence" value="ECO:0007669"/>
    <property type="project" value="UniProtKB-SubCell"/>
</dbReference>
<evidence type="ECO:0000256" key="5">
    <source>
        <dbReference type="ARBA" id="ARBA00022725"/>
    </source>
</evidence>
<keyword evidence="2" id="KW-1003">Cell membrane</keyword>
<dbReference type="KEGG" id="ccal:108627092"/>
<reference evidence="12" key="1">
    <citation type="submission" date="2025-08" db="UniProtKB">
        <authorList>
            <consortium name="RefSeq"/>
        </authorList>
    </citation>
    <scope>IDENTIFICATION</scope>
    <source>
        <tissue evidence="12">Whole body</tissue>
    </source>
</reference>
<keyword evidence="9 10" id="KW-0807">Transducer</keyword>
<keyword evidence="4 10" id="KW-0812">Transmembrane</keyword>
<evidence type="ECO:0000256" key="3">
    <source>
        <dbReference type="ARBA" id="ARBA00022606"/>
    </source>
</evidence>
<dbReference type="PANTHER" id="PTHR21137:SF35">
    <property type="entry name" value="ODORANT RECEPTOR 19A-RELATED"/>
    <property type="match status" value="1"/>
</dbReference>
<keyword evidence="6 10" id="KW-1133">Transmembrane helix</keyword>
<keyword evidence="3 10" id="KW-0716">Sensory transduction</keyword>
<dbReference type="InterPro" id="IPR004117">
    <property type="entry name" value="7tm6_olfct_rcpt"/>
</dbReference>
<feature type="transmembrane region" description="Helical" evidence="10">
    <location>
        <begin position="174"/>
        <end position="193"/>
    </location>
</feature>
<dbReference type="GO" id="GO:0005549">
    <property type="term" value="F:odorant binding"/>
    <property type="evidence" value="ECO:0007669"/>
    <property type="project" value="InterPro"/>
</dbReference>
<feature type="transmembrane region" description="Helical" evidence="10">
    <location>
        <begin position="121"/>
        <end position="143"/>
    </location>
</feature>
<protein>
    <recommendedName>
        <fullName evidence="10">Odorant receptor</fullName>
    </recommendedName>
</protein>
<keyword evidence="8 10" id="KW-0675">Receptor</keyword>
<comment type="subcellular location">
    <subcellularLocation>
        <location evidence="1 10">Cell membrane</location>
        <topology evidence="1 10">Multi-pass membrane protein</topology>
    </subcellularLocation>
</comment>
<keyword evidence="5 10" id="KW-0552">Olfaction</keyword>
<accession>A0AAJ7WCB1</accession>
<name>A0AAJ7WCB1_9HYME</name>
<evidence type="ECO:0000256" key="2">
    <source>
        <dbReference type="ARBA" id="ARBA00022475"/>
    </source>
</evidence>
<evidence type="ECO:0000256" key="4">
    <source>
        <dbReference type="ARBA" id="ARBA00022692"/>
    </source>
</evidence>
<dbReference type="GO" id="GO:0007165">
    <property type="term" value="P:signal transduction"/>
    <property type="evidence" value="ECO:0007669"/>
    <property type="project" value="UniProtKB-KW"/>
</dbReference>
<dbReference type="PANTHER" id="PTHR21137">
    <property type="entry name" value="ODORANT RECEPTOR"/>
    <property type="match status" value="1"/>
</dbReference>